<name>A0AAE4FBQ8_MORMO</name>
<dbReference type="RefSeq" id="WP_176142582.1">
    <property type="nucleotide sequence ID" value="NZ_CBCYAQ010000006.1"/>
</dbReference>
<accession>A0AAE4FBQ8</accession>
<reference evidence="1" key="1">
    <citation type="submission" date="2023-02" db="EMBL/GenBank/DDBJ databases">
        <title>Detection, antimicrobial susceptibility and genomic characterization of NDM-producing species of Morganellaceae, Yersiniaceae, and Enterobacteriaceae other than Klebsiella.</title>
        <authorList>
            <person name="Camargo C.H."/>
            <person name="Sacchi C.T."/>
            <person name="Campos K.R."/>
        </authorList>
    </citation>
    <scope>NUCLEOTIDE SEQUENCE</scope>
    <source>
        <strain evidence="1">1189_21</strain>
    </source>
</reference>
<comment type="caution">
    <text evidence="1">The sequence shown here is derived from an EMBL/GenBank/DDBJ whole genome shotgun (WGS) entry which is preliminary data.</text>
</comment>
<protein>
    <submittedName>
        <fullName evidence="1">Uncharacterized protein</fullName>
    </submittedName>
</protein>
<evidence type="ECO:0000313" key="1">
    <source>
        <dbReference type="EMBL" id="MDS0898308.1"/>
    </source>
</evidence>
<dbReference type="Proteomes" id="UP001182247">
    <property type="component" value="Unassembled WGS sequence"/>
</dbReference>
<evidence type="ECO:0000313" key="2">
    <source>
        <dbReference type="Proteomes" id="UP001182247"/>
    </source>
</evidence>
<gene>
    <name evidence="1" type="ORF">OSC06_10030</name>
</gene>
<proteinExistence type="predicted"/>
<dbReference type="AlphaFoldDB" id="A0AAE4FBQ8"/>
<sequence>MVKIRAGPVKCNLTGRGSSSGGRCGRSIMNGLLCPAFFRFVQCLLLPLSLPFPLLLLRHFLKLPQPLFFLLFQSCHFAVPLFRGQRAW</sequence>
<organism evidence="1 2">
    <name type="scientific">Morganella morganii</name>
    <name type="common">Proteus morganii</name>
    <dbReference type="NCBI Taxonomy" id="582"/>
    <lineage>
        <taxon>Bacteria</taxon>
        <taxon>Pseudomonadati</taxon>
        <taxon>Pseudomonadota</taxon>
        <taxon>Gammaproteobacteria</taxon>
        <taxon>Enterobacterales</taxon>
        <taxon>Morganellaceae</taxon>
        <taxon>Morganella</taxon>
    </lineage>
</organism>
<dbReference type="EMBL" id="JAPKIY010000015">
    <property type="protein sequence ID" value="MDS0898308.1"/>
    <property type="molecule type" value="Genomic_DNA"/>
</dbReference>